<dbReference type="SUPFAM" id="SSF52172">
    <property type="entry name" value="CheY-like"/>
    <property type="match status" value="1"/>
</dbReference>
<dbReference type="RefSeq" id="WP_121937470.1">
    <property type="nucleotide sequence ID" value="NZ_REFR01000009.1"/>
</dbReference>
<keyword evidence="5" id="KW-0804">Transcription</keyword>
<dbReference type="SMART" id="SM00448">
    <property type="entry name" value="REC"/>
    <property type="match status" value="1"/>
</dbReference>
<proteinExistence type="predicted"/>
<dbReference type="CDD" id="cd00156">
    <property type="entry name" value="REC"/>
    <property type="match status" value="1"/>
</dbReference>
<dbReference type="Pfam" id="PF00072">
    <property type="entry name" value="Response_reg"/>
    <property type="match status" value="1"/>
</dbReference>
<dbReference type="SUPFAM" id="SSF47226">
    <property type="entry name" value="Histidine-containing phosphotransfer domain, HPT domain"/>
    <property type="match status" value="1"/>
</dbReference>
<dbReference type="GO" id="GO:0006355">
    <property type="term" value="P:regulation of DNA-templated transcription"/>
    <property type="evidence" value="ECO:0007669"/>
    <property type="project" value="TreeGrafter"/>
</dbReference>
<dbReference type="InterPro" id="IPR039420">
    <property type="entry name" value="WalR-like"/>
</dbReference>
<dbReference type="GO" id="GO:0000976">
    <property type="term" value="F:transcription cis-regulatory region binding"/>
    <property type="evidence" value="ECO:0007669"/>
    <property type="project" value="TreeGrafter"/>
</dbReference>
<dbReference type="EMBL" id="REFR01000009">
    <property type="protein sequence ID" value="RMB12284.1"/>
    <property type="molecule type" value="Genomic_DNA"/>
</dbReference>
<gene>
    <name evidence="8" type="ORF">BXY39_0777</name>
</gene>
<accession>A0A3M0CRT1</accession>
<keyword evidence="1 6" id="KW-0597">Phosphoprotein</keyword>
<dbReference type="PANTHER" id="PTHR48111">
    <property type="entry name" value="REGULATOR OF RPOS"/>
    <property type="match status" value="1"/>
</dbReference>
<evidence type="ECO:0000256" key="4">
    <source>
        <dbReference type="ARBA" id="ARBA00023125"/>
    </source>
</evidence>
<evidence type="ECO:0000256" key="1">
    <source>
        <dbReference type="ARBA" id="ARBA00022553"/>
    </source>
</evidence>
<dbReference type="Proteomes" id="UP000271227">
    <property type="component" value="Unassembled WGS sequence"/>
</dbReference>
<dbReference type="GO" id="GO:0005829">
    <property type="term" value="C:cytosol"/>
    <property type="evidence" value="ECO:0007669"/>
    <property type="project" value="TreeGrafter"/>
</dbReference>
<dbReference type="GO" id="GO:0032993">
    <property type="term" value="C:protein-DNA complex"/>
    <property type="evidence" value="ECO:0007669"/>
    <property type="project" value="TreeGrafter"/>
</dbReference>
<dbReference type="InterPro" id="IPR001789">
    <property type="entry name" value="Sig_transdc_resp-reg_receiver"/>
</dbReference>
<dbReference type="InterPro" id="IPR011006">
    <property type="entry name" value="CheY-like_superfamily"/>
</dbReference>
<keyword evidence="4" id="KW-0238">DNA-binding</keyword>
<sequence>MFSTGKHLLIVEDAASIALFLKVNLRHQGFFVDIAATAGEAAAMMDQAGAIRTPPYDLVLVDLGLPDRDGTDLIADITGETGVPPVIAMSADTDAEVSARAVAAGAVLFIEKPVNMVRLTAAISETLEDRHYLKDHVTGAKLAEEHAALATAYRQHLMGLASDLGMAMPVPQLRSLLHQLKGSATLYGMTALSLAAGAFSRQLAEGGPQTARRVRRDLRDAILDAAEPGC</sequence>
<keyword evidence="2" id="KW-0902">Two-component regulatory system</keyword>
<evidence type="ECO:0000256" key="5">
    <source>
        <dbReference type="ARBA" id="ARBA00023163"/>
    </source>
</evidence>
<comment type="caution">
    <text evidence="8">The sequence shown here is derived from an EMBL/GenBank/DDBJ whole genome shotgun (WGS) entry which is preliminary data.</text>
</comment>
<dbReference type="PROSITE" id="PS50110">
    <property type="entry name" value="RESPONSE_REGULATORY"/>
    <property type="match status" value="1"/>
</dbReference>
<reference evidence="8 9" key="1">
    <citation type="submission" date="2018-10" db="EMBL/GenBank/DDBJ databases">
        <title>Genomic Encyclopedia of Archaeal and Bacterial Type Strains, Phase II (KMG-II): from individual species to whole genera.</title>
        <authorList>
            <person name="Goeker M."/>
        </authorList>
    </citation>
    <scope>NUCLEOTIDE SEQUENCE [LARGE SCALE GENOMIC DNA]</scope>
    <source>
        <strain evidence="8 9">DSM 25217</strain>
    </source>
</reference>
<evidence type="ECO:0000313" key="8">
    <source>
        <dbReference type="EMBL" id="RMB12284.1"/>
    </source>
</evidence>
<dbReference type="AlphaFoldDB" id="A0A3M0CRT1"/>
<organism evidence="8 9">
    <name type="scientific">Eilatimonas milleporae</name>
    <dbReference type="NCBI Taxonomy" id="911205"/>
    <lineage>
        <taxon>Bacteria</taxon>
        <taxon>Pseudomonadati</taxon>
        <taxon>Pseudomonadota</taxon>
        <taxon>Alphaproteobacteria</taxon>
        <taxon>Kordiimonadales</taxon>
        <taxon>Kordiimonadaceae</taxon>
        <taxon>Eilatimonas</taxon>
    </lineage>
</organism>
<dbReference type="InParanoid" id="A0A3M0CRT1"/>
<protein>
    <submittedName>
        <fullName evidence="8">Response regulator receiver domain-containing protein</fullName>
    </submittedName>
</protein>
<dbReference type="Gene3D" id="3.40.50.2300">
    <property type="match status" value="1"/>
</dbReference>
<evidence type="ECO:0000259" key="7">
    <source>
        <dbReference type="PROSITE" id="PS50110"/>
    </source>
</evidence>
<evidence type="ECO:0000256" key="3">
    <source>
        <dbReference type="ARBA" id="ARBA00023015"/>
    </source>
</evidence>
<evidence type="ECO:0000256" key="6">
    <source>
        <dbReference type="PROSITE-ProRule" id="PRU00169"/>
    </source>
</evidence>
<name>A0A3M0CRT1_9PROT</name>
<dbReference type="InterPro" id="IPR036641">
    <property type="entry name" value="HPT_dom_sf"/>
</dbReference>
<evidence type="ECO:0000256" key="2">
    <source>
        <dbReference type="ARBA" id="ARBA00023012"/>
    </source>
</evidence>
<evidence type="ECO:0000313" key="9">
    <source>
        <dbReference type="Proteomes" id="UP000271227"/>
    </source>
</evidence>
<keyword evidence="9" id="KW-1185">Reference proteome</keyword>
<dbReference type="GO" id="GO:0000156">
    <property type="term" value="F:phosphorelay response regulator activity"/>
    <property type="evidence" value="ECO:0007669"/>
    <property type="project" value="TreeGrafter"/>
</dbReference>
<feature type="domain" description="Response regulatory" evidence="7">
    <location>
        <begin position="7"/>
        <end position="127"/>
    </location>
</feature>
<dbReference type="OrthoDB" id="7831674at2"/>
<dbReference type="PANTHER" id="PTHR48111:SF1">
    <property type="entry name" value="TWO-COMPONENT RESPONSE REGULATOR ORR33"/>
    <property type="match status" value="1"/>
</dbReference>
<feature type="modified residue" description="4-aspartylphosphate" evidence="6">
    <location>
        <position position="62"/>
    </location>
</feature>
<keyword evidence="3" id="KW-0805">Transcription regulation</keyword>